<dbReference type="Proteomes" id="UP000251213">
    <property type="component" value="Unassembled WGS sequence"/>
</dbReference>
<proteinExistence type="predicted"/>
<sequence length="79" mass="9224">MTKDCPNPFENQERVWYPYISPFDPCPPIYQKTYVVPPSEFLGFQPKNLPQFPPSEALYRGTLWPILYSPYEGKGEKHG</sequence>
<organism evidence="1 2">
    <name type="scientific">Thermoflavimicrobium daqui</name>
    <dbReference type="NCBI Taxonomy" id="2137476"/>
    <lineage>
        <taxon>Bacteria</taxon>
        <taxon>Bacillati</taxon>
        <taxon>Bacillota</taxon>
        <taxon>Bacilli</taxon>
        <taxon>Bacillales</taxon>
        <taxon>Thermoactinomycetaceae</taxon>
        <taxon>Thermoflavimicrobium</taxon>
    </lineage>
</organism>
<name>A0A364K604_9BACL</name>
<accession>A0A364K604</accession>
<gene>
    <name evidence="1" type="ORF">DL897_06480</name>
</gene>
<evidence type="ECO:0000313" key="2">
    <source>
        <dbReference type="Proteomes" id="UP000251213"/>
    </source>
</evidence>
<dbReference type="RefSeq" id="WP_113658331.1">
    <property type="nucleotide sequence ID" value="NZ_KZ845665.1"/>
</dbReference>
<evidence type="ECO:0000313" key="1">
    <source>
        <dbReference type="EMBL" id="RAL25717.1"/>
    </source>
</evidence>
<dbReference type="OrthoDB" id="2376696at2"/>
<evidence type="ECO:0008006" key="3">
    <source>
        <dbReference type="Google" id="ProtNLM"/>
    </source>
</evidence>
<dbReference type="EMBL" id="QJKK01000003">
    <property type="protein sequence ID" value="RAL25717.1"/>
    <property type="molecule type" value="Genomic_DNA"/>
</dbReference>
<dbReference type="InterPro" id="IPR020256">
    <property type="entry name" value="Spore_coat_CotJA"/>
</dbReference>
<keyword evidence="2" id="KW-1185">Reference proteome</keyword>
<reference evidence="1 2" key="1">
    <citation type="submission" date="2018-06" db="EMBL/GenBank/DDBJ databases">
        <title>Thermoflavimicrobium daqus sp. nov., a thermophilic microbe isolated from Moutai-flavour Daqu.</title>
        <authorList>
            <person name="Wang X."/>
            <person name="Zhou H."/>
        </authorList>
    </citation>
    <scope>NUCLEOTIDE SEQUENCE [LARGE SCALE GENOMIC DNA]</scope>
    <source>
        <strain evidence="1 2">FBKL4.011</strain>
    </source>
</reference>
<protein>
    <recommendedName>
        <fullName evidence="3">Spore coat associated protein CotJA</fullName>
    </recommendedName>
</protein>
<dbReference type="AlphaFoldDB" id="A0A364K604"/>
<reference evidence="1 2" key="2">
    <citation type="submission" date="2018-06" db="EMBL/GenBank/DDBJ databases">
        <authorList>
            <person name="Zhirakovskaya E."/>
        </authorList>
    </citation>
    <scope>NUCLEOTIDE SEQUENCE [LARGE SCALE GENOMIC DNA]</scope>
    <source>
        <strain evidence="1 2">FBKL4.011</strain>
    </source>
</reference>
<comment type="caution">
    <text evidence="1">The sequence shown here is derived from an EMBL/GenBank/DDBJ whole genome shotgun (WGS) entry which is preliminary data.</text>
</comment>
<dbReference type="Pfam" id="PF11007">
    <property type="entry name" value="CotJA"/>
    <property type="match status" value="1"/>
</dbReference>